<sequence>MINIIEGTLYLIFSAISLVLTPIVNFIFHTIYGKGKTVPPISDDLLLESATSLARKIRHRKVRAEDVMNIFIARVKQVNPVVNAVVAERYEEALKEARSVDAILEHGNVPESFSETFKPFLGVPLSVKEAFATKDMPHTSGLLSRKDVIATYDSPCVSNLRDAGFIPFVSTNTSELCMWYESANHIYGRTKNAYNTSRIVGGSSGGEGCIISTGGSVAGVGSDIGGSIRMPAFFNGVYGHRPSKGIVCNEGQYPPATKGQIDLLSTGPMCRYSEDLAPMLKVMAGPKSKLLKLEQKVDLKSLRIFTMEDDGGSLLISNVDPELKAAQKKVAVKYLEETVGVKVTPVNIRRMKYGFDVWCAKIALAGGTTFSEFMGNEEYSVNGYMEFVKWVFNQSDHTLPAIMLSMIEKPSFLMESNNKRLMGILKKLEQDIHSLLGDNGILLYPSHPKIAPFHNQPIVMPFNFAYTAVFNALALPVTQTPLGLSKDGLPLGMQIVASLNNDHQTIAVAKELEKGAIAGWVPPAGDIKTTK</sequence>
<dbReference type="SUPFAM" id="SSF75304">
    <property type="entry name" value="Amidase signature (AS) enzymes"/>
    <property type="match status" value="1"/>
</dbReference>
<keyword evidence="3" id="KW-1133">Transmembrane helix</keyword>
<dbReference type="Proteomes" id="UP000030746">
    <property type="component" value="Unassembled WGS sequence"/>
</dbReference>
<keyword evidence="3" id="KW-0812">Transmembrane</keyword>
<dbReference type="RefSeq" id="XP_009057121.1">
    <property type="nucleotide sequence ID" value="XM_009058873.1"/>
</dbReference>
<dbReference type="STRING" id="225164.V4A640"/>
<feature type="active site" description="Acyl-ester intermediate" evidence="2">
    <location>
        <position position="227"/>
    </location>
</feature>
<name>V4A640_LOTGI</name>
<dbReference type="KEGG" id="lgi:LOTGIDRAFT_121207"/>
<dbReference type="InterPro" id="IPR036928">
    <property type="entry name" value="AS_sf"/>
</dbReference>
<dbReference type="Gene3D" id="3.90.1300.10">
    <property type="entry name" value="Amidase signature (AS) domain"/>
    <property type="match status" value="1"/>
</dbReference>
<dbReference type="PIRSF" id="PIRSF001221">
    <property type="entry name" value="Amidase_fungi"/>
    <property type="match status" value="1"/>
</dbReference>
<feature type="active site" description="Charge relay system" evidence="2">
    <location>
        <position position="203"/>
    </location>
</feature>
<feature type="transmembrane region" description="Helical" evidence="3">
    <location>
        <begin position="7"/>
        <end position="28"/>
    </location>
</feature>
<feature type="active site" description="Charge relay system" evidence="2">
    <location>
        <position position="128"/>
    </location>
</feature>
<evidence type="ECO:0000256" key="1">
    <source>
        <dbReference type="ARBA" id="ARBA00009199"/>
    </source>
</evidence>
<gene>
    <name evidence="5" type="ORF">LOTGIDRAFT_121207</name>
</gene>
<protein>
    <recommendedName>
        <fullName evidence="4">Amidase domain-containing protein</fullName>
    </recommendedName>
</protein>
<dbReference type="PANTHER" id="PTHR43372">
    <property type="entry name" value="FATTY-ACID AMIDE HYDROLASE"/>
    <property type="match status" value="1"/>
</dbReference>
<dbReference type="GO" id="GO:0012505">
    <property type="term" value="C:endomembrane system"/>
    <property type="evidence" value="ECO:0007669"/>
    <property type="project" value="TreeGrafter"/>
</dbReference>
<dbReference type="InterPro" id="IPR023631">
    <property type="entry name" value="Amidase_dom"/>
</dbReference>
<evidence type="ECO:0000256" key="2">
    <source>
        <dbReference type="PIRSR" id="PIRSR001221-1"/>
    </source>
</evidence>
<evidence type="ECO:0000259" key="4">
    <source>
        <dbReference type="Pfam" id="PF01425"/>
    </source>
</evidence>
<dbReference type="AlphaFoldDB" id="V4A640"/>
<dbReference type="HOGENOM" id="CLU_009600_16_1_1"/>
<dbReference type="CTD" id="20231941"/>
<dbReference type="PROSITE" id="PS00571">
    <property type="entry name" value="AMIDASES"/>
    <property type="match status" value="1"/>
</dbReference>
<dbReference type="EMBL" id="KB202124">
    <property type="protein sequence ID" value="ESO92197.1"/>
    <property type="molecule type" value="Genomic_DNA"/>
</dbReference>
<comment type="similarity">
    <text evidence="1">Belongs to the amidase family.</text>
</comment>
<dbReference type="InterPro" id="IPR020556">
    <property type="entry name" value="Amidase_CS"/>
</dbReference>
<keyword evidence="6" id="KW-1185">Reference proteome</keyword>
<feature type="domain" description="Amidase" evidence="4">
    <location>
        <begin position="67"/>
        <end position="505"/>
    </location>
</feature>
<evidence type="ECO:0000313" key="5">
    <source>
        <dbReference type="EMBL" id="ESO92197.1"/>
    </source>
</evidence>
<evidence type="ECO:0000256" key="3">
    <source>
        <dbReference type="SAM" id="Phobius"/>
    </source>
</evidence>
<accession>V4A640</accession>
<proteinExistence type="inferred from homology"/>
<dbReference type="OMA" id="LPTTWGM"/>
<dbReference type="InterPro" id="IPR052739">
    <property type="entry name" value="FAAH2"/>
</dbReference>
<organism evidence="5 6">
    <name type="scientific">Lottia gigantea</name>
    <name type="common">Giant owl limpet</name>
    <dbReference type="NCBI Taxonomy" id="225164"/>
    <lineage>
        <taxon>Eukaryota</taxon>
        <taxon>Metazoa</taxon>
        <taxon>Spiralia</taxon>
        <taxon>Lophotrochozoa</taxon>
        <taxon>Mollusca</taxon>
        <taxon>Gastropoda</taxon>
        <taxon>Patellogastropoda</taxon>
        <taxon>Lottioidea</taxon>
        <taxon>Lottiidae</taxon>
        <taxon>Lottia</taxon>
    </lineage>
</organism>
<dbReference type="OrthoDB" id="6428749at2759"/>
<reference evidence="5 6" key="1">
    <citation type="journal article" date="2013" name="Nature">
        <title>Insights into bilaterian evolution from three spiralian genomes.</title>
        <authorList>
            <person name="Simakov O."/>
            <person name="Marletaz F."/>
            <person name="Cho S.J."/>
            <person name="Edsinger-Gonzales E."/>
            <person name="Havlak P."/>
            <person name="Hellsten U."/>
            <person name="Kuo D.H."/>
            <person name="Larsson T."/>
            <person name="Lv J."/>
            <person name="Arendt D."/>
            <person name="Savage R."/>
            <person name="Osoegawa K."/>
            <person name="de Jong P."/>
            <person name="Grimwood J."/>
            <person name="Chapman J.A."/>
            <person name="Shapiro H."/>
            <person name="Aerts A."/>
            <person name="Otillar R.P."/>
            <person name="Terry A.Y."/>
            <person name="Boore J.L."/>
            <person name="Grigoriev I.V."/>
            <person name="Lindberg D.R."/>
            <person name="Seaver E.C."/>
            <person name="Weisblat D.A."/>
            <person name="Putnam N.H."/>
            <person name="Rokhsar D.S."/>
        </authorList>
    </citation>
    <scope>NUCLEOTIDE SEQUENCE [LARGE SCALE GENOMIC DNA]</scope>
</reference>
<keyword evidence="3" id="KW-0472">Membrane</keyword>
<dbReference type="GeneID" id="20231941"/>
<dbReference type="PANTHER" id="PTHR43372:SF4">
    <property type="entry name" value="FATTY-ACID AMIDE HYDROLASE 2"/>
    <property type="match status" value="1"/>
</dbReference>
<dbReference type="Pfam" id="PF01425">
    <property type="entry name" value="Amidase"/>
    <property type="match status" value="1"/>
</dbReference>
<evidence type="ECO:0000313" key="6">
    <source>
        <dbReference type="Proteomes" id="UP000030746"/>
    </source>
</evidence>